<dbReference type="Gene3D" id="1.10.10.10">
    <property type="entry name" value="Winged helix-like DNA-binding domain superfamily/Winged helix DNA-binding domain"/>
    <property type="match status" value="1"/>
</dbReference>
<dbReference type="Pfam" id="PF12802">
    <property type="entry name" value="MarR_2"/>
    <property type="match status" value="1"/>
</dbReference>
<dbReference type="InterPro" id="IPR036388">
    <property type="entry name" value="WH-like_DNA-bd_sf"/>
</dbReference>
<dbReference type="PANTHER" id="PTHR33164">
    <property type="entry name" value="TRANSCRIPTIONAL REGULATOR, MARR FAMILY"/>
    <property type="match status" value="1"/>
</dbReference>
<dbReference type="SMART" id="SM00347">
    <property type="entry name" value="HTH_MARR"/>
    <property type="match status" value="1"/>
</dbReference>
<dbReference type="SUPFAM" id="SSF46785">
    <property type="entry name" value="Winged helix' DNA-binding domain"/>
    <property type="match status" value="1"/>
</dbReference>
<proteinExistence type="predicted"/>
<dbReference type="PANTHER" id="PTHR33164:SF57">
    <property type="entry name" value="MARR-FAMILY TRANSCRIPTIONAL REGULATOR"/>
    <property type="match status" value="1"/>
</dbReference>
<dbReference type="InterPro" id="IPR039422">
    <property type="entry name" value="MarR/SlyA-like"/>
</dbReference>
<dbReference type="RefSeq" id="WP_345153981.1">
    <property type="nucleotide sequence ID" value="NZ_BAABEO010000034.1"/>
</dbReference>
<evidence type="ECO:0000313" key="3">
    <source>
        <dbReference type="Proteomes" id="UP001500752"/>
    </source>
</evidence>
<dbReference type="EMBL" id="BAABEO010000034">
    <property type="protein sequence ID" value="GAA3701147.1"/>
    <property type="molecule type" value="Genomic_DNA"/>
</dbReference>
<dbReference type="InterPro" id="IPR036390">
    <property type="entry name" value="WH_DNA-bd_sf"/>
</dbReference>
<protein>
    <recommendedName>
        <fullName evidence="1">HTH marR-type domain-containing protein</fullName>
    </recommendedName>
</protein>
<dbReference type="PROSITE" id="PS50995">
    <property type="entry name" value="HTH_MARR_2"/>
    <property type="match status" value="1"/>
</dbReference>
<evidence type="ECO:0000313" key="2">
    <source>
        <dbReference type="EMBL" id="GAA3701147.1"/>
    </source>
</evidence>
<comment type="caution">
    <text evidence="2">The sequence shown here is derived from an EMBL/GenBank/DDBJ whole genome shotgun (WGS) entry which is preliminary data.</text>
</comment>
<dbReference type="Proteomes" id="UP001500752">
    <property type="component" value="Unassembled WGS sequence"/>
</dbReference>
<accession>A0ABP7D969</accession>
<keyword evidence="3" id="KW-1185">Reference proteome</keyword>
<evidence type="ECO:0000259" key="1">
    <source>
        <dbReference type="PROSITE" id="PS50995"/>
    </source>
</evidence>
<feature type="domain" description="HTH marR-type" evidence="1">
    <location>
        <begin position="8"/>
        <end position="140"/>
    </location>
</feature>
<sequence>MPVGKTTVVELVQGIQSLHRMLRCVSHLGIEPGEPGLGALGVLGYVYNNPLTRAAAAARWLGVGPAVLSRHVAELESSGMVVRRPDPDDARAQLLELTDAGRAAVERSNRQRGLLLQEMLVDWDESEAHDAIETLGKIEAILRTGVERGIGRPGAEGTAAV</sequence>
<dbReference type="InterPro" id="IPR000835">
    <property type="entry name" value="HTH_MarR-typ"/>
</dbReference>
<organism evidence="2 3">
    <name type="scientific">Arthrobacter ginkgonis</name>
    <dbReference type="NCBI Taxonomy" id="1630594"/>
    <lineage>
        <taxon>Bacteria</taxon>
        <taxon>Bacillati</taxon>
        <taxon>Actinomycetota</taxon>
        <taxon>Actinomycetes</taxon>
        <taxon>Micrococcales</taxon>
        <taxon>Micrococcaceae</taxon>
        <taxon>Arthrobacter</taxon>
    </lineage>
</organism>
<reference evidence="3" key="1">
    <citation type="journal article" date="2019" name="Int. J. Syst. Evol. Microbiol.">
        <title>The Global Catalogue of Microorganisms (GCM) 10K type strain sequencing project: providing services to taxonomists for standard genome sequencing and annotation.</title>
        <authorList>
            <consortium name="The Broad Institute Genomics Platform"/>
            <consortium name="The Broad Institute Genome Sequencing Center for Infectious Disease"/>
            <person name="Wu L."/>
            <person name="Ma J."/>
        </authorList>
    </citation>
    <scope>NUCLEOTIDE SEQUENCE [LARGE SCALE GENOMIC DNA]</scope>
    <source>
        <strain evidence="3">JCM 30742</strain>
    </source>
</reference>
<gene>
    <name evidence="2" type="ORF">GCM10023081_42000</name>
</gene>
<name>A0ABP7D969_9MICC</name>